<dbReference type="Proteomes" id="UP001165064">
    <property type="component" value="Unassembled WGS sequence"/>
</dbReference>
<protein>
    <submittedName>
        <fullName evidence="1">Unnamed protein product</fullName>
    </submittedName>
</protein>
<evidence type="ECO:0000313" key="2">
    <source>
        <dbReference type="Proteomes" id="UP001165064"/>
    </source>
</evidence>
<name>A0ACB5TWL0_AMBMO</name>
<reference evidence="1" key="1">
    <citation type="submission" date="2023-04" db="EMBL/GenBank/DDBJ databases">
        <title>Ambrosiozyma monospora NBRC 10751.</title>
        <authorList>
            <person name="Ichikawa N."/>
            <person name="Sato H."/>
            <person name="Tonouchi N."/>
        </authorList>
    </citation>
    <scope>NUCLEOTIDE SEQUENCE</scope>
    <source>
        <strain evidence="1">NBRC 10751</strain>
    </source>
</reference>
<organism evidence="1 2">
    <name type="scientific">Ambrosiozyma monospora</name>
    <name type="common">Yeast</name>
    <name type="synonym">Endomycopsis monosporus</name>
    <dbReference type="NCBI Taxonomy" id="43982"/>
    <lineage>
        <taxon>Eukaryota</taxon>
        <taxon>Fungi</taxon>
        <taxon>Dikarya</taxon>
        <taxon>Ascomycota</taxon>
        <taxon>Saccharomycotina</taxon>
        <taxon>Pichiomycetes</taxon>
        <taxon>Pichiales</taxon>
        <taxon>Pichiaceae</taxon>
        <taxon>Ambrosiozyma</taxon>
    </lineage>
</organism>
<evidence type="ECO:0000313" key="1">
    <source>
        <dbReference type="EMBL" id="GME96901.1"/>
    </source>
</evidence>
<sequence>MKPLVEKFPDNIIIFKFDISNPEEIAKAHEFVISELNKLENQSPPKLDLLFNNAGITCSFPLIEVPDDAMSMILNVSLQAPIRITKTFSDLVINAKGTVAFTGSVTKSLPMLYNGMYSTVKAGLEAYASTLSVEMEPFDVKVIHVVTGNINTGIHDTISWSEDSIYLSTKELRESYAARKSVLETVSKKMEADDYAKSVISQIERANIRTFALYEGPTSWVMPLISNYLPRFVIVNFFIRFFKLRGAWDSLRKKRAGENGDNKTK</sequence>
<keyword evidence="2" id="KW-1185">Reference proteome</keyword>
<dbReference type="EMBL" id="BSXS01009921">
    <property type="protein sequence ID" value="GME96901.1"/>
    <property type="molecule type" value="Genomic_DNA"/>
</dbReference>
<accession>A0ACB5TWL0</accession>
<gene>
    <name evidence="1" type="ORF">Amon02_001011300</name>
</gene>
<proteinExistence type="predicted"/>
<comment type="caution">
    <text evidence="1">The sequence shown here is derived from an EMBL/GenBank/DDBJ whole genome shotgun (WGS) entry which is preliminary data.</text>
</comment>